<evidence type="ECO:0000313" key="2">
    <source>
        <dbReference type="EMBL" id="KAJ7347251.1"/>
    </source>
</evidence>
<sequence length="332" mass="36743">MRPLDKSFGILAVTLSARAAAIDAFFCVGPHPSFSSDTTFTLQSLTRTTLTSPNLDVGHQFKVSSFGPDQGARCTVHGAAWLDFTYPGYSDLRDAFFVYEHVTLNSSEKGRIHSPVDHFIQFPWPGGPTDHGNHRLMASFSVRQFLTSWSVENTKELVHWYSTCAVSSCAYCPTILSAILSPSLKSPITAEQEDVGQRTRTLEDGFFVSTLALFKVFRYMLKCPKVIWDPIQSPNVTKSVKIAPKIEISAYTVARAVVFAQAAIFDSGTNSAIPQLHLSSLRSTVSPSLDSGQIATQLSFKYHKFYTLLLLNFPGAFRRKYENFGDVTVSRG</sequence>
<proteinExistence type="predicted"/>
<dbReference type="AlphaFoldDB" id="A0AAD7A0R8"/>
<dbReference type="EMBL" id="JARIHO010000019">
    <property type="protein sequence ID" value="KAJ7347251.1"/>
    <property type="molecule type" value="Genomic_DNA"/>
</dbReference>
<name>A0AAD7A0R8_9AGAR</name>
<reference evidence="2" key="1">
    <citation type="submission" date="2023-03" db="EMBL/GenBank/DDBJ databases">
        <title>Massive genome expansion in bonnet fungi (Mycena s.s.) driven by repeated elements and novel gene families across ecological guilds.</title>
        <authorList>
            <consortium name="Lawrence Berkeley National Laboratory"/>
            <person name="Harder C.B."/>
            <person name="Miyauchi S."/>
            <person name="Viragh M."/>
            <person name="Kuo A."/>
            <person name="Thoen E."/>
            <person name="Andreopoulos B."/>
            <person name="Lu D."/>
            <person name="Skrede I."/>
            <person name="Drula E."/>
            <person name="Henrissat B."/>
            <person name="Morin E."/>
            <person name="Kohler A."/>
            <person name="Barry K."/>
            <person name="LaButti K."/>
            <person name="Morin E."/>
            <person name="Salamov A."/>
            <person name="Lipzen A."/>
            <person name="Mereny Z."/>
            <person name="Hegedus B."/>
            <person name="Baldrian P."/>
            <person name="Stursova M."/>
            <person name="Weitz H."/>
            <person name="Taylor A."/>
            <person name="Grigoriev I.V."/>
            <person name="Nagy L.G."/>
            <person name="Martin F."/>
            <person name="Kauserud H."/>
        </authorList>
    </citation>
    <scope>NUCLEOTIDE SEQUENCE</scope>
    <source>
        <strain evidence="2">CBHHK002</strain>
    </source>
</reference>
<evidence type="ECO:0000313" key="3">
    <source>
        <dbReference type="Proteomes" id="UP001218218"/>
    </source>
</evidence>
<protein>
    <submittedName>
        <fullName evidence="2">Uncharacterized protein</fullName>
    </submittedName>
</protein>
<evidence type="ECO:0000256" key="1">
    <source>
        <dbReference type="SAM" id="SignalP"/>
    </source>
</evidence>
<comment type="caution">
    <text evidence="2">The sequence shown here is derived from an EMBL/GenBank/DDBJ whole genome shotgun (WGS) entry which is preliminary data.</text>
</comment>
<keyword evidence="1" id="KW-0732">Signal</keyword>
<organism evidence="2 3">
    <name type="scientific">Mycena albidolilacea</name>
    <dbReference type="NCBI Taxonomy" id="1033008"/>
    <lineage>
        <taxon>Eukaryota</taxon>
        <taxon>Fungi</taxon>
        <taxon>Dikarya</taxon>
        <taxon>Basidiomycota</taxon>
        <taxon>Agaricomycotina</taxon>
        <taxon>Agaricomycetes</taxon>
        <taxon>Agaricomycetidae</taxon>
        <taxon>Agaricales</taxon>
        <taxon>Marasmiineae</taxon>
        <taxon>Mycenaceae</taxon>
        <taxon>Mycena</taxon>
    </lineage>
</organism>
<accession>A0AAD7A0R8</accession>
<dbReference type="Proteomes" id="UP001218218">
    <property type="component" value="Unassembled WGS sequence"/>
</dbReference>
<keyword evidence="3" id="KW-1185">Reference proteome</keyword>
<feature type="signal peptide" evidence="1">
    <location>
        <begin position="1"/>
        <end position="19"/>
    </location>
</feature>
<feature type="chain" id="PRO_5042020914" evidence="1">
    <location>
        <begin position="20"/>
        <end position="332"/>
    </location>
</feature>
<gene>
    <name evidence="2" type="ORF">DFH08DRAFT_936832</name>
</gene>